<protein>
    <recommendedName>
        <fullName evidence="3">Protein kinase domain-containing protein</fullName>
    </recommendedName>
</protein>
<gene>
    <name evidence="1" type="ORF">PGLA1383_LOCUS13068</name>
</gene>
<keyword evidence="2" id="KW-1185">Reference proteome</keyword>
<dbReference type="Proteomes" id="UP000654075">
    <property type="component" value="Unassembled WGS sequence"/>
</dbReference>
<sequence length="108" mass="12254">KRATRRQRCIFVENTMPSKRMPFQWENYPWKSTRQHGCCQSFRFHAERGMAAFCAKKKVKIAGGAIVSVLETLSPQLVALLTGLLSVDPATRMTLEAALGHTWFQCKP</sequence>
<proteinExistence type="predicted"/>
<comment type="caution">
    <text evidence="1">The sequence shown here is derived from an EMBL/GenBank/DDBJ whole genome shotgun (WGS) entry which is preliminary data.</text>
</comment>
<evidence type="ECO:0008006" key="3">
    <source>
        <dbReference type="Google" id="ProtNLM"/>
    </source>
</evidence>
<dbReference type="Gene3D" id="1.10.510.10">
    <property type="entry name" value="Transferase(Phosphotransferase) domain 1"/>
    <property type="match status" value="1"/>
</dbReference>
<dbReference type="EMBL" id="CAJNNV010007137">
    <property type="protein sequence ID" value="CAE8594527.1"/>
    <property type="molecule type" value="Genomic_DNA"/>
</dbReference>
<organism evidence="1 2">
    <name type="scientific">Polarella glacialis</name>
    <name type="common">Dinoflagellate</name>
    <dbReference type="NCBI Taxonomy" id="89957"/>
    <lineage>
        <taxon>Eukaryota</taxon>
        <taxon>Sar</taxon>
        <taxon>Alveolata</taxon>
        <taxon>Dinophyceae</taxon>
        <taxon>Suessiales</taxon>
        <taxon>Suessiaceae</taxon>
        <taxon>Polarella</taxon>
    </lineage>
</organism>
<dbReference type="InterPro" id="IPR011009">
    <property type="entry name" value="Kinase-like_dom_sf"/>
</dbReference>
<dbReference type="AlphaFoldDB" id="A0A813E2S1"/>
<dbReference type="SUPFAM" id="SSF56112">
    <property type="entry name" value="Protein kinase-like (PK-like)"/>
    <property type="match status" value="1"/>
</dbReference>
<name>A0A813E2S1_POLGL</name>
<feature type="non-terminal residue" evidence="1">
    <location>
        <position position="108"/>
    </location>
</feature>
<evidence type="ECO:0000313" key="2">
    <source>
        <dbReference type="Proteomes" id="UP000654075"/>
    </source>
</evidence>
<accession>A0A813E2S1</accession>
<evidence type="ECO:0000313" key="1">
    <source>
        <dbReference type="EMBL" id="CAE8594527.1"/>
    </source>
</evidence>
<reference evidence="1" key="1">
    <citation type="submission" date="2021-02" db="EMBL/GenBank/DDBJ databases">
        <authorList>
            <person name="Dougan E. K."/>
            <person name="Rhodes N."/>
            <person name="Thang M."/>
            <person name="Chan C."/>
        </authorList>
    </citation>
    <scope>NUCLEOTIDE SEQUENCE</scope>
</reference>